<gene>
    <name evidence="1" type="ORF">ASTO00021_LOCUS13888</name>
</gene>
<evidence type="ECO:0000313" key="1">
    <source>
        <dbReference type="EMBL" id="CAE0443833.1"/>
    </source>
</evidence>
<sequence length="145" mass="17035">MNKFISWGNPYSDNVICIHRFSSENRKPDVFKDWNCTSMKREFLTNEEKRNTQDARARKVSKVDAWGALENDPSRAAKFCELYLVDYNCLDYTIPSFCIDLNVSKHVPIEWYEHMYQDNSHTSTNLKCPIGNDFAQRRKAQAELI</sequence>
<protein>
    <submittedName>
        <fullName evidence="1">Uncharacterized protein</fullName>
    </submittedName>
</protein>
<proteinExistence type="predicted"/>
<dbReference type="EMBL" id="HBIN01018211">
    <property type="protein sequence ID" value="CAE0443833.1"/>
    <property type="molecule type" value="Transcribed_RNA"/>
</dbReference>
<organism evidence="1">
    <name type="scientific">Aplanochytrium stocchinoi</name>
    <dbReference type="NCBI Taxonomy" id="215587"/>
    <lineage>
        <taxon>Eukaryota</taxon>
        <taxon>Sar</taxon>
        <taxon>Stramenopiles</taxon>
        <taxon>Bigyra</taxon>
        <taxon>Labyrinthulomycetes</taxon>
        <taxon>Thraustochytrida</taxon>
        <taxon>Thraustochytriidae</taxon>
        <taxon>Aplanochytrium</taxon>
    </lineage>
</organism>
<accession>A0A7S3V0R5</accession>
<dbReference type="AlphaFoldDB" id="A0A7S3V0R5"/>
<reference evidence="1" key="1">
    <citation type="submission" date="2021-01" db="EMBL/GenBank/DDBJ databases">
        <authorList>
            <person name="Corre E."/>
            <person name="Pelletier E."/>
            <person name="Niang G."/>
            <person name="Scheremetjew M."/>
            <person name="Finn R."/>
            <person name="Kale V."/>
            <person name="Holt S."/>
            <person name="Cochrane G."/>
            <person name="Meng A."/>
            <person name="Brown T."/>
            <person name="Cohen L."/>
        </authorList>
    </citation>
    <scope>NUCLEOTIDE SEQUENCE</scope>
    <source>
        <strain evidence="1">GSBS06</strain>
    </source>
</reference>
<name>A0A7S3V0R5_9STRA</name>